<keyword evidence="3" id="KW-1185">Reference proteome</keyword>
<gene>
    <name evidence="2" type="ORF">QYE76_060963</name>
</gene>
<comment type="caution">
    <text evidence="2">The sequence shown here is derived from an EMBL/GenBank/DDBJ whole genome shotgun (WGS) entry which is preliminary data.</text>
</comment>
<dbReference type="AlphaFoldDB" id="A0AAD8W4S8"/>
<evidence type="ECO:0000259" key="1">
    <source>
        <dbReference type="Pfam" id="PF12937"/>
    </source>
</evidence>
<dbReference type="PANTHER" id="PTHR33207">
    <property type="entry name" value="F-BOX DOMAIN CONTAINING PROTEIN-RELATED"/>
    <property type="match status" value="1"/>
</dbReference>
<dbReference type="Pfam" id="PF12937">
    <property type="entry name" value="F-box-like"/>
    <property type="match status" value="1"/>
</dbReference>
<reference evidence="2" key="1">
    <citation type="submission" date="2023-07" db="EMBL/GenBank/DDBJ databases">
        <title>A chromosome-level genome assembly of Lolium multiflorum.</title>
        <authorList>
            <person name="Chen Y."/>
            <person name="Copetti D."/>
            <person name="Kolliker R."/>
            <person name="Studer B."/>
        </authorList>
    </citation>
    <scope>NUCLEOTIDE SEQUENCE</scope>
    <source>
        <strain evidence="2">02402/16</strain>
        <tissue evidence="2">Leaf</tissue>
    </source>
</reference>
<name>A0AAD8W4S8_LOLMU</name>
<sequence length="290" mass="32337">MEDKVDAIPDELLGLVFVRLTKPVDLVRAAVTCRRWCHIILCALHDASSTKVTGSYLIDERSHGWRMPGRHPVFFPSARPPWTGAAARDLVLDFLPRTKDGELIWELAHVRGGLLLLLDFNNAEDGWSWVKLSRAIVCEPLTRRYMTIPPSGWFHRSHFVTAVLLHDEDARARISLYNFRVMCAFYQNGIAKTYALSPASGGRWTSSGATASSSRVLCGKDYWTAAGPISFIGGNKRFAHWSVGNYVLAFDKEPGELSSQCSSVMLPGGGVELEYVLDLPWPPTFRVILC</sequence>
<evidence type="ECO:0000313" key="2">
    <source>
        <dbReference type="EMBL" id="KAK1643158.1"/>
    </source>
</evidence>
<protein>
    <recommendedName>
        <fullName evidence="1">F-box domain-containing protein</fullName>
    </recommendedName>
</protein>
<dbReference type="InterPro" id="IPR036047">
    <property type="entry name" value="F-box-like_dom_sf"/>
</dbReference>
<organism evidence="2 3">
    <name type="scientific">Lolium multiflorum</name>
    <name type="common">Italian ryegrass</name>
    <name type="synonym">Lolium perenne subsp. multiflorum</name>
    <dbReference type="NCBI Taxonomy" id="4521"/>
    <lineage>
        <taxon>Eukaryota</taxon>
        <taxon>Viridiplantae</taxon>
        <taxon>Streptophyta</taxon>
        <taxon>Embryophyta</taxon>
        <taxon>Tracheophyta</taxon>
        <taxon>Spermatophyta</taxon>
        <taxon>Magnoliopsida</taxon>
        <taxon>Liliopsida</taxon>
        <taxon>Poales</taxon>
        <taxon>Poaceae</taxon>
        <taxon>BOP clade</taxon>
        <taxon>Pooideae</taxon>
        <taxon>Poodae</taxon>
        <taxon>Poeae</taxon>
        <taxon>Poeae Chloroplast Group 2 (Poeae type)</taxon>
        <taxon>Loliodinae</taxon>
        <taxon>Loliinae</taxon>
        <taxon>Lolium</taxon>
    </lineage>
</organism>
<accession>A0AAD8W4S8</accession>
<dbReference type="Gene3D" id="1.20.1280.50">
    <property type="match status" value="1"/>
</dbReference>
<feature type="domain" description="F-box" evidence="1">
    <location>
        <begin position="6"/>
        <end position="41"/>
    </location>
</feature>
<evidence type="ECO:0000313" key="3">
    <source>
        <dbReference type="Proteomes" id="UP001231189"/>
    </source>
</evidence>
<dbReference type="Proteomes" id="UP001231189">
    <property type="component" value="Unassembled WGS sequence"/>
</dbReference>
<proteinExistence type="predicted"/>
<dbReference type="SUPFAM" id="SSF81383">
    <property type="entry name" value="F-box domain"/>
    <property type="match status" value="1"/>
</dbReference>
<dbReference type="InterPro" id="IPR001810">
    <property type="entry name" value="F-box_dom"/>
</dbReference>
<dbReference type="EMBL" id="JAUUTY010000004">
    <property type="protein sequence ID" value="KAK1643158.1"/>
    <property type="molecule type" value="Genomic_DNA"/>
</dbReference>